<gene>
    <name evidence="1" type="ORF">LCGC14_2363220</name>
</gene>
<proteinExistence type="predicted"/>
<dbReference type="AlphaFoldDB" id="A0A0F9F0Q8"/>
<protein>
    <submittedName>
        <fullName evidence="1">Uncharacterized protein</fullName>
    </submittedName>
</protein>
<organism evidence="1">
    <name type="scientific">marine sediment metagenome</name>
    <dbReference type="NCBI Taxonomy" id="412755"/>
    <lineage>
        <taxon>unclassified sequences</taxon>
        <taxon>metagenomes</taxon>
        <taxon>ecological metagenomes</taxon>
    </lineage>
</organism>
<accession>A0A0F9F0Q8</accession>
<dbReference type="EMBL" id="LAZR01034671">
    <property type="protein sequence ID" value="KKL44682.1"/>
    <property type="molecule type" value="Genomic_DNA"/>
</dbReference>
<sequence length="120" mass="14003">MNLKTHVTTLKTSKLLVKNGWDMRTLFYWYDTTSEGGDLMELKYEKDILGYHIAKVPQCYYPAPLASEIGEELAKDCKTYWTGLEFRCECDKKNGYAIQGDNETEIRAQMWIYLKKEGLI</sequence>
<comment type="caution">
    <text evidence="1">The sequence shown here is derived from an EMBL/GenBank/DDBJ whole genome shotgun (WGS) entry which is preliminary data.</text>
</comment>
<reference evidence="1" key="1">
    <citation type="journal article" date="2015" name="Nature">
        <title>Complex archaea that bridge the gap between prokaryotes and eukaryotes.</title>
        <authorList>
            <person name="Spang A."/>
            <person name="Saw J.H."/>
            <person name="Jorgensen S.L."/>
            <person name="Zaremba-Niedzwiedzka K."/>
            <person name="Martijn J."/>
            <person name="Lind A.E."/>
            <person name="van Eijk R."/>
            <person name="Schleper C."/>
            <person name="Guy L."/>
            <person name="Ettema T.J."/>
        </authorList>
    </citation>
    <scope>NUCLEOTIDE SEQUENCE</scope>
</reference>
<name>A0A0F9F0Q8_9ZZZZ</name>
<evidence type="ECO:0000313" key="1">
    <source>
        <dbReference type="EMBL" id="KKL44682.1"/>
    </source>
</evidence>